<sequence length="231" mass="24741">MPGRAITAAVAAVPVPQILVLSRSAAAGASHSRRDGRLPSPRVRQMHAAARRAADAAARGDNTGTALEPPAIPGPAPENQYMLSGTPATAAAAATADCDDGTHGAKVELRRGNCKRKVYADNEDLPLFCCCDEMACQQYMAAIITSINKLQEPCKNFYGFVCDSWKHQHHLISVVDAAEDSMYKRVLDAVERASHNGRKQARNFLSTASVEKKAAALAKPAWNCQRTACKI</sequence>
<dbReference type="GO" id="GO:0004222">
    <property type="term" value="F:metalloendopeptidase activity"/>
    <property type="evidence" value="ECO:0007669"/>
    <property type="project" value="InterPro"/>
</dbReference>
<dbReference type="InterPro" id="IPR000718">
    <property type="entry name" value="Peptidase_M13"/>
</dbReference>
<evidence type="ECO:0000313" key="3">
    <source>
        <dbReference type="Proteomes" id="UP000821866"/>
    </source>
</evidence>
<dbReference type="GO" id="GO:0006508">
    <property type="term" value="P:proteolysis"/>
    <property type="evidence" value="ECO:0007669"/>
    <property type="project" value="InterPro"/>
</dbReference>
<reference evidence="2" key="2">
    <citation type="submission" date="2021-09" db="EMBL/GenBank/DDBJ databases">
        <authorList>
            <person name="Jia N."/>
            <person name="Wang J."/>
            <person name="Shi W."/>
            <person name="Du L."/>
            <person name="Sun Y."/>
            <person name="Zhan W."/>
            <person name="Jiang J."/>
            <person name="Wang Q."/>
            <person name="Zhang B."/>
            <person name="Ji P."/>
            <person name="Sakyi L.B."/>
            <person name="Cui X."/>
            <person name="Yuan T."/>
            <person name="Jiang B."/>
            <person name="Yang W."/>
            <person name="Lam T.T.-Y."/>
            <person name="Chang Q."/>
            <person name="Ding S."/>
            <person name="Wang X."/>
            <person name="Zhu J."/>
            <person name="Ruan X."/>
            <person name="Zhao L."/>
            <person name="Wei J."/>
            <person name="Que T."/>
            <person name="Du C."/>
            <person name="Cheng J."/>
            <person name="Dai P."/>
            <person name="Han X."/>
            <person name="Huang E."/>
            <person name="Gao Y."/>
            <person name="Liu J."/>
            <person name="Shao H."/>
            <person name="Ye R."/>
            <person name="Li L."/>
            <person name="Wei W."/>
            <person name="Wang X."/>
            <person name="Wang C."/>
            <person name="Huo Q."/>
            <person name="Li W."/>
            <person name="Guo W."/>
            <person name="Chen H."/>
            <person name="Chen S."/>
            <person name="Zhou L."/>
            <person name="Zhou L."/>
            <person name="Ni X."/>
            <person name="Tian J."/>
            <person name="Zhou Y."/>
            <person name="Sheng Y."/>
            <person name="Liu T."/>
            <person name="Pan Y."/>
            <person name="Xia L."/>
            <person name="Li J."/>
            <person name="Zhao F."/>
            <person name="Cao W."/>
        </authorList>
    </citation>
    <scope>NUCLEOTIDE SEQUENCE</scope>
    <source>
        <strain evidence="2">Rmic-2018</strain>
        <tissue evidence="2">Larvae</tissue>
    </source>
</reference>
<dbReference type="AlphaFoldDB" id="A0A9J6CUZ4"/>
<evidence type="ECO:0000256" key="1">
    <source>
        <dbReference type="SAM" id="MobiDB-lite"/>
    </source>
</evidence>
<feature type="region of interest" description="Disordered" evidence="1">
    <location>
        <begin position="24"/>
        <end position="83"/>
    </location>
</feature>
<dbReference type="EMBL" id="JABSTU010006677">
    <property type="protein sequence ID" value="KAH7932429.1"/>
    <property type="molecule type" value="Genomic_DNA"/>
</dbReference>
<organism evidence="2 3">
    <name type="scientific">Rhipicephalus microplus</name>
    <name type="common">Cattle tick</name>
    <name type="synonym">Boophilus microplus</name>
    <dbReference type="NCBI Taxonomy" id="6941"/>
    <lineage>
        <taxon>Eukaryota</taxon>
        <taxon>Metazoa</taxon>
        <taxon>Ecdysozoa</taxon>
        <taxon>Arthropoda</taxon>
        <taxon>Chelicerata</taxon>
        <taxon>Arachnida</taxon>
        <taxon>Acari</taxon>
        <taxon>Parasitiformes</taxon>
        <taxon>Ixodida</taxon>
        <taxon>Ixodoidea</taxon>
        <taxon>Ixodidae</taxon>
        <taxon>Rhipicephalinae</taxon>
        <taxon>Rhipicephalus</taxon>
        <taxon>Boophilus</taxon>
    </lineage>
</organism>
<accession>A0A9J6CUZ4</accession>
<gene>
    <name evidence="2" type="ORF">HPB51_029292</name>
</gene>
<dbReference type="PROSITE" id="PS51885">
    <property type="entry name" value="NEPRILYSIN"/>
    <property type="match status" value="1"/>
</dbReference>
<name>A0A9J6CUZ4_RHIMP</name>
<dbReference type="Gene3D" id="3.40.390.10">
    <property type="entry name" value="Collagenase (Catalytic Domain)"/>
    <property type="match status" value="1"/>
</dbReference>
<dbReference type="Gene3D" id="1.10.1380.10">
    <property type="entry name" value="Neutral endopeptidase , domain2"/>
    <property type="match status" value="1"/>
</dbReference>
<evidence type="ECO:0000313" key="2">
    <source>
        <dbReference type="EMBL" id="KAH7932429.1"/>
    </source>
</evidence>
<dbReference type="InterPro" id="IPR024079">
    <property type="entry name" value="MetalloPept_cat_dom_sf"/>
</dbReference>
<protein>
    <submittedName>
        <fullName evidence="2">Uncharacterized protein</fullName>
    </submittedName>
</protein>
<comment type="caution">
    <text evidence="2">The sequence shown here is derived from an EMBL/GenBank/DDBJ whole genome shotgun (WGS) entry which is preliminary data.</text>
</comment>
<dbReference type="SUPFAM" id="SSF55486">
    <property type="entry name" value="Metalloproteases ('zincins'), catalytic domain"/>
    <property type="match status" value="1"/>
</dbReference>
<reference evidence="2" key="1">
    <citation type="journal article" date="2020" name="Cell">
        <title>Large-Scale Comparative Analyses of Tick Genomes Elucidate Their Genetic Diversity and Vector Capacities.</title>
        <authorList>
            <consortium name="Tick Genome and Microbiome Consortium (TIGMIC)"/>
            <person name="Jia N."/>
            <person name="Wang J."/>
            <person name="Shi W."/>
            <person name="Du L."/>
            <person name="Sun Y."/>
            <person name="Zhan W."/>
            <person name="Jiang J.F."/>
            <person name="Wang Q."/>
            <person name="Zhang B."/>
            <person name="Ji P."/>
            <person name="Bell-Sakyi L."/>
            <person name="Cui X.M."/>
            <person name="Yuan T.T."/>
            <person name="Jiang B.G."/>
            <person name="Yang W.F."/>
            <person name="Lam T.T."/>
            <person name="Chang Q.C."/>
            <person name="Ding S.J."/>
            <person name="Wang X.J."/>
            <person name="Zhu J.G."/>
            <person name="Ruan X.D."/>
            <person name="Zhao L."/>
            <person name="Wei J.T."/>
            <person name="Ye R.Z."/>
            <person name="Que T.C."/>
            <person name="Du C.H."/>
            <person name="Zhou Y.H."/>
            <person name="Cheng J.X."/>
            <person name="Dai P.F."/>
            <person name="Guo W.B."/>
            <person name="Han X.H."/>
            <person name="Huang E.J."/>
            <person name="Li L.F."/>
            <person name="Wei W."/>
            <person name="Gao Y.C."/>
            <person name="Liu J.Z."/>
            <person name="Shao H.Z."/>
            <person name="Wang X."/>
            <person name="Wang C.C."/>
            <person name="Yang T.C."/>
            <person name="Huo Q.B."/>
            <person name="Li W."/>
            <person name="Chen H.Y."/>
            <person name="Chen S.E."/>
            <person name="Zhou L.G."/>
            <person name="Ni X.B."/>
            <person name="Tian J.H."/>
            <person name="Sheng Y."/>
            <person name="Liu T."/>
            <person name="Pan Y.S."/>
            <person name="Xia L.Y."/>
            <person name="Li J."/>
            <person name="Zhao F."/>
            <person name="Cao W.C."/>
        </authorList>
    </citation>
    <scope>NUCLEOTIDE SEQUENCE</scope>
    <source>
        <strain evidence="2">Rmic-2018</strain>
    </source>
</reference>
<dbReference type="InterPro" id="IPR042089">
    <property type="entry name" value="Peptidase_M13_dom_2"/>
</dbReference>
<proteinExistence type="predicted"/>
<dbReference type="Proteomes" id="UP000821866">
    <property type="component" value="Unassembled WGS sequence"/>
</dbReference>
<keyword evidence="3" id="KW-1185">Reference proteome</keyword>